<reference evidence="3" key="1">
    <citation type="submission" date="2020-11" db="EMBL/GenBank/DDBJ databases">
        <authorList>
            <person name="Tran Van P."/>
        </authorList>
    </citation>
    <scope>NUCLEOTIDE SEQUENCE</scope>
</reference>
<dbReference type="InterPro" id="IPR000210">
    <property type="entry name" value="BTB/POZ_dom"/>
</dbReference>
<dbReference type="SUPFAM" id="SSF54695">
    <property type="entry name" value="POZ domain"/>
    <property type="match status" value="1"/>
</dbReference>
<name>A0A7R9KXW5_9ACAR</name>
<dbReference type="InterPro" id="IPR011333">
    <property type="entry name" value="SKP1/BTB/POZ_sf"/>
</dbReference>
<dbReference type="OrthoDB" id="6437200at2759"/>
<dbReference type="Pfam" id="PF00651">
    <property type="entry name" value="BTB"/>
    <property type="match status" value="1"/>
</dbReference>
<protein>
    <recommendedName>
        <fullName evidence="2">BTB domain-containing protein</fullName>
    </recommendedName>
</protein>
<dbReference type="EMBL" id="OC863771">
    <property type="protein sequence ID" value="CAD7631247.1"/>
    <property type="molecule type" value="Genomic_DNA"/>
</dbReference>
<dbReference type="PROSITE" id="PS50097">
    <property type="entry name" value="BTB"/>
    <property type="match status" value="1"/>
</dbReference>
<evidence type="ECO:0000313" key="4">
    <source>
        <dbReference type="Proteomes" id="UP000759131"/>
    </source>
</evidence>
<dbReference type="CDD" id="cd18186">
    <property type="entry name" value="BTB_POZ_ZBTB_KLHL-like"/>
    <property type="match status" value="1"/>
</dbReference>
<feature type="signal peptide" evidence="1">
    <location>
        <begin position="1"/>
        <end position="18"/>
    </location>
</feature>
<evidence type="ECO:0000313" key="3">
    <source>
        <dbReference type="EMBL" id="CAD7631247.1"/>
    </source>
</evidence>
<dbReference type="CDD" id="cd14733">
    <property type="entry name" value="BACK"/>
    <property type="match status" value="1"/>
</dbReference>
<evidence type="ECO:0000259" key="2">
    <source>
        <dbReference type="PROSITE" id="PS50097"/>
    </source>
</evidence>
<proteinExistence type="predicted"/>
<accession>A0A7R9KXW5</accession>
<dbReference type="Gene3D" id="3.30.710.10">
    <property type="entry name" value="Potassium Channel Kv1.1, Chain A"/>
    <property type="match status" value="1"/>
</dbReference>
<keyword evidence="4" id="KW-1185">Reference proteome</keyword>
<feature type="chain" id="PRO_5035680223" description="BTB domain-containing protein" evidence="1">
    <location>
        <begin position="19"/>
        <end position="338"/>
    </location>
</feature>
<keyword evidence="1" id="KW-0732">Signal</keyword>
<organism evidence="3">
    <name type="scientific">Medioppia subpectinata</name>
    <dbReference type="NCBI Taxonomy" id="1979941"/>
    <lineage>
        <taxon>Eukaryota</taxon>
        <taxon>Metazoa</taxon>
        <taxon>Ecdysozoa</taxon>
        <taxon>Arthropoda</taxon>
        <taxon>Chelicerata</taxon>
        <taxon>Arachnida</taxon>
        <taxon>Acari</taxon>
        <taxon>Acariformes</taxon>
        <taxon>Sarcoptiformes</taxon>
        <taxon>Oribatida</taxon>
        <taxon>Brachypylina</taxon>
        <taxon>Oppioidea</taxon>
        <taxon>Oppiidae</taxon>
        <taxon>Medioppia</taxon>
    </lineage>
</organism>
<dbReference type="EMBL" id="CAJPIZ010009196">
    <property type="protein sequence ID" value="CAG2111677.1"/>
    <property type="molecule type" value="Genomic_DNA"/>
</dbReference>
<gene>
    <name evidence="3" type="ORF">OSB1V03_LOCUS11656</name>
</gene>
<feature type="domain" description="BTB" evidence="2">
    <location>
        <begin position="69"/>
        <end position="135"/>
    </location>
</feature>
<dbReference type="AlphaFoldDB" id="A0A7R9KXW5"/>
<evidence type="ECO:0000256" key="1">
    <source>
        <dbReference type="SAM" id="SignalP"/>
    </source>
</evidence>
<dbReference type="PANTHER" id="PTHR24413">
    <property type="entry name" value="SPECKLE-TYPE POZ PROTEIN"/>
    <property type="match status" value="1"/>
</dbReference>
<dbReference type="Proteomes" id="UP000759131">
    <property type="component" value="Unassembled WGS sequence"/>
</dbReference>
<sequence length="338" mass="39368">MLRVLIIALCICFGYSYANYQNGRRSDPYNYQNDGPRVSDNYIDVGQHQRPEVVVFAGFGDHYLNDSYSDVKLGLNGTKLPAHKLVLLTESQYFAKLFGEDPTKQEFDLQDMVSSVDTFKVMLKYLYTKRTEFNAETPLQTVFDVYLMAKKFGVERLMRDSEVEITKMITIGNYLAIYKFADEHQLHDLKRYWMSFVFEKSQQIIEQTNSTYMNESLDVSKHVLMAIKVMPSFVIAKIKQLRETHPNVSFDDFKNVMFIQRCTVDDINTLFEMNLFDNKYLFDILYKRYKHLESNPLCPPCIRAPHYLPQTPLRLNQGNSYMISNGKVNAPINANNSN</sequence>
<dbReference type="SMART" id="SM00225">
    <property type="entry name" value="BTB"/>
    <property type="match status" value="1"/>
</dbReference>